<keyword evidence="10 14" id="KW-0067">ATP-binding</keyword>
<name>A0ABW0HNB7_9BACL</name>
<dbReference type="NCBIfam" id="NF004160">
    <property type="entry name" value="PRK05627.1-3"/>
    <property type="match status" value="1"/>
</dbReference>
<dbReference type="EC" id="2.7.7.2" evidence="14"/>
<keyword evidence="6 14" id="KW-0548">Nucleotidyltransferase</keyword>
<dbReference type="Gene3D" id="2.40.30.30">
    <property type="entry name" value="Riboflavin kinase-like"/>
    <property type="match status" value="1"/>
</dbReference>
<evidence type="ECO:0000256" key="11">
    <source>
        <dbReference type="ARBA" id="ARBA00023268"/>
    </source>
</evidence>
<evidence type="ECO:0000256" key="5">
    <source>
        <dbReference type="ARBA" id="ARBA00022679"/>
    </source>
</evidence>
<evidence type="ECO:0000256" key="2">
    <source>
        <dbReference type="ARBA" id="ARBA00005201"/>
    </source>
</evidence>
<dbReference type="PIRSF" id="PIRSF004491">
    <property type="entry name" value="FAD_Synth"/>
    <property type="match status" value="1"/>
</dbReference>
<dbReference type="GO" id="GO:0008531">
    <property type="term" value="F:riboflavin kinase activity"/>
    <property type="evidence" value="ECO:0007669"/>
    <property type="project" value="UniProtKB-EC"/>
</dbReference>
<proteinExistence type="inferred from homology"/>
<dbReference type="NCBIfam" id="NF004162">
    <property type="entry name" value="PRK05627.1-5"/>
    <property type="match status" value="1"/>
</dbReference>
<reference evidence="17" key="1">
    <citation type="journal article" date="2019" name="Int. J. Syst. Evol. Microbiol.">
        <title>The Global Catalogue of Microorganisms (GCM) 10K type strain sequencing project: providing services to taxonomists for standard genome sequencing and annotation.</title>
        <authorList>
            <consortium name="The Broad Institute Genomics Platform"/>
            <consortium name="The Broad Institute Genome Sequencing Center for Infectious Disease"/>
            <person name="Wu L."/>
            <person name="Ma J."/>
        </authorList>
    </citation>
    <scope>NUCLEOTIDE SEQUENCE [LARGE SCALE GENOMIC DNA]</scope>
    <source>
        <strain evidence="17">CGMCC 1.18575</strain>
    </source>
</reference>
<dbReference type="Pfam" id="PF06574">
    <property type="entry name" value="FAD_syn"/>
    <property type="match status" value="1"/>
</dbReference>
<comment type="similarity">
    <text evidence="14">Belongs to the ribF family.</text>
</comment>
<dbReference type="EC" id="2.7.1.26" evidence="14"/>
<dbReference type="InterPro" id="IPR002606">
    <property type="entry name" value="Riboflavin_kinase_bac"/>
</dbReference>
<dbReference type="SUPFAM" id="SSF82114">
    <property type="entry name" value="Riboflavin kinase-like"/>
    <property type="match status" value="1"/>
</dbReference>
<dbReference type="PANTHER" id="PTHR22749:SF6">
    <property type="entry name" value="RIBOFLAVIN KINASE"/>
    <property type="match status" value="1"/>
</dbReference>
<accession>A0ABW0HNB7</accession>
<keyword evidence="7 14" id="KW-0547">Nucleotide-binding</keyword>
<comment type="pathway">
    <text evidence="2 14">Cofactor biosynthesis; FMN biosynthesis; FMN from riboflavin (ATP route): step 1/1.</text>
</comment>
<evidence type="ECO:0000256" key="7">
    <source>
        <dbReference type="ARBA" id="ARBA00022741"/>
    </source>
</evidence>
<comment type="pathway">
    <text evidence="1 14">Cofactor biosynthesis; FAD biosynthesis; FAD from FMN: step 1/1.</text>
</comment>
<dbReference type="PANTHER" id="PTHR22749">
    <property type="entry name" value="RIBOFLAVIN KINASE/FMN ADENYLYLTRANSFERASE"/>
    <property type="match status" value="1"/>
</dbReference>
<evidence type="ECO:0000256" key="3">
    <source>
        <dbReference type="ARBA" id="ARBA00022630"/>
    </source>
</evidence>
<dbReference type="Gene3D" id="3.40.50.620">
    <property type="entry name" value="HUPs"/>
    <property type="match status" value="1"/>
</dbReference>
<evidence type="ECO:0000256" key="14">
    <source>
        <dbReference type="PIRNR" id="PIRNR004491"/>
    </source>
</evidence>
<evidence type="ECO:0000313" key="17">
    <source>
        <dbReference type="Proteomes" id="UP001596113"/>
    </source>
</evidence>
<evidence type="ECO:0000256" key="10">
    <source>
        <dbReference type="ARBA" id="ARBA00022840"/>
    </source>
</evidence>
<gene>
    <name evidence="16" type="ORF">ACFPOF_04480</name>
</gene>
<dbReference type="CDD" id="cd02064">
    <property type="entry name" value="FAD_synthetase_N"/>
    <property type="match status" value="1"/>
</dbReference>
<dbReference type="Proteomes" id="UP001596113">
    <property type="component" value="Unassembled WGS sequence"/>
</dbReference>
<keyword evidence="9 14" id="KW-0274">FAD</keyword>
<keyword evidence="3 14" id="KW-0285">Flavoprotein</keyword>
<dbReference type="InterPro" id="IPR014729">
    <property type="entry name" value="Rossmann-like_a/b/a_fold"/>
</dbReference>
<evidence type="ECO:0000256" key="1">
    <source>
        <dbReference type="ARBA" id="ARBA00004726"/>
    </source>
</evidence>
<evidence type="ECO:0000256" key="12">
    <source>
        <dbReference type="ARBA" id="ARBA00047880"/>
    </source>
</evidence>
<dbReference type="EMBL" id="JBHSMI010000008">
    <property type="protein sequence ID" value="MFC5401985.1"/>
    <property type="molecule type" value="Genomic_DNA"/>
</dbReference>
<keyword evidence="4 14" id="KW-0288">FMN</keyword>
<dbReference type="NCBIfam" id="TIGR00083">
    <property type="entry name" value="ribF"/>
    <property type="match status" value="1"/>
</dbReference>
<dbReference type="Pfam" id="PF01687">
    <property type="entry name" value="Flavokinase"/>
    <property type="match status" value="1"/>
</dbReference>
<evidence type="ECO:0000256" key="9">
    <source>
        <dbReference type="ARBA" id="ARBA00022827"/>
    </source>
</evidence>
<keyword evidence="11" id="KW-0511">Multifunctional enzyme</keyword>
<dbReference type="GO" id="GO:0003919">
    <property type="term" value="F:FMN adenylyltransferase activity"/>
    <property type="evidence" value="ECO:0007669"/>
    <property type="project" value="UniProtKB-EC"/>
</dbReference>
<keyword evidence="17" id="KW-1185">Reference proteome</keyword>
<evidence type="ECO:0000313" key="16">
    <source>
        <dbReference type="EMBL" id="MFC5401985.1"/>
    </source>
</evidence>
<dbReference type="InterPro" id="IPR015865">
    <property type="entry name" value="Riboflavin_kinase_bac/euk"/>
</dbReference>
<organism evidence="16 17">
    <name type="scientific">Cohnella soli</name>
    <dbReference type="NCBI Taxonomy" id="425005"/>
    <lineage>
        <taxon>Bacteria</taxon>
        <taxon>Bacillati</taxon>
        <taxon>Bacillota</taxon>
        <taxon>Bacilli</taxon>
        <taxon>Bacillales</taxon>
        <taxon>Paenibacillaceae</taxon>
        <taxon>Cohnella</taxon>
    </lineage>
</organism>
<evidence type="ECO:0000256" key="8">
    <source>
        <dbReference type="ARBA" id="ARBA00022777"/>
    </source>
</evidence>
<comment type="catalytic activity">
    <reaction evidence="12 14">
        <text>riboflavin + ATP = FMN + ADP + H(+)</text>
        <dbReference type="Rhea" id="RHEA:14357"/>
        <dbReference type="ChEBI" id="CHEBI:15378"/>
        <dbReference type="ChEBI" id="CHEBI:30616"/>
        <dbReference type="ChEBI" id="CHEBI:57986"/>
        <dbReference type="ChEBI" id="CHEBI:58210"/>
        <dbReference type="ChEBI" id="CHEBI:456216"/>
        <dbReference type="EC" id="2.7.1.26"/>
    </reaction>
</comment>
<comment type="caution">
    <text evidence="16">The sequence shown here is derived from an EMBL/GenBank/DDBJ whole genome shotgun (WGS) entry which is preliminary data.</text>
</comment>
<evidence type="ECO:0000256" key="13">
    <source>
        <dbReference type="ARBA" id="ARBA00049494"/>
    </source>
</evidence>
<dbReference type="SMART" id="SM00904">
    <property type="entry name" value="Flavokinase"/>
    <property type="match status" value="1"/>
</dbReference>
<comment type="catalytic activity">
    <reaction evidence="13 14">
        <text>FMN + ATP + H(+) = FAD + diphosphate</text>
        <dbReference type="Rhea" id="RHEA:17237"/>
        <dbReference type="ChEBI" id="CHEBI:15378"/>
        <dbReference type="ChEBI" id="CHEBI:30616"/>
        <dbReference type="ChEBI" id="CHEBI:33019"/>
        <dbReference type="ChEBI" id="CHEBI:57692"/>
        <dbReference type="ChEBI" id="CHEBI:58210"/>
        <dbReference type="EC" id="2.7.7.2"/>
    </reaction>
</comment>
<dbReference type="RefSeq" id="WP_378129992.1">
    <property type="nucleotide sequence ID" value="NZ_JBHSMI010000008.1"/>
</dbReference>
<feature type="domain" description="Riboflavin kinase" evidence="15">
    <location>
        <begin position="190"/>
        <end position="322"/>
    </location>
</feature>
<protein>
    <recommendedName>
        <fullName evidence="14">Riboflavin biosynthesis protein</fullName>
    </recommendedName>
    <domain>
        <recommendedName>
            <fullName evidence="14">Riboflavin kinase</fullName>
            <ecNumber evidence="14">2.7.1.26</ecNumber>
        </recommendedName>
        <alternativeName>
            <fullName evidence="14">Flavokinase</fullName>
        </alternativeName>
    </domain>
    <domain>
        <recommendedName>
            <fullName evidence="14">FMN adenylyltransferase</fullName>
            <ecNumber evidence="14">2.7.7.2</ecNumber>
        </recommendedName>
        <alternativeName>
            <fullName evidence="14">FAD pyrophosphorylase</fullName>
        </alternativeName>
        <alternativeName>
            <fullName evidence="14">FAD synthase</fullName>
        </alternativeName>
    </domain>
</protein>
<evidence type="ECO:0000256" key="4">
    <source>
        <dbReference type="ARBA" id="ARBA00022643"/>
    </source>
</evidence>
<dbReference type="InterPro" id="IPR015864">
    <property type="entry name" value="FAD_synthase"/>
</dbReference>
<keyword evidence="5 14" id="KW-0808">Transferase</keyword>
<sequence length="327" mass="35877">MERYELSAVHVAEGLPVEAMKPQGVSLAIGFFDGMHLGHREVVRQAVDAARRRGLVPAVMTFSQHPRVVLGQGSQYETVLTPLEDKLELLAELGVEATYVIRFDKAFSEVTAEQFVRSILVPLGAKSTTVGFDFAFGHRGAGNAEAIRNYGEGSIDVEVVSPVFLNSDKVSSTRIREKLQAGDCLEASRLLGRNYAISGTVVNGDARGRQLGFPTANVNPEQPYVIPRFGVYAIWIDVHGETGTRESRYEGVLNVGFRPTFVAPGGALKLEAHLFDFDGDLYGRTLTLSFHSFLREEKKFESIGQLIEQITSDAAAARRLFELGSRL</sequence>
<dbReference type="SUPFAM" id="SSF52374">
    <property type="entry name" value="Nucleotidylyl transferase"/>
    <property type="match status" value="1"/>
</dbReference>
<evidence type="ECO:0000259" key="15">
    <source>
        <dbReference type="SMART" id="SM00904"/>
    </source>
</evidence>
<keyword evidence="8 14" id="KW-0418">Kinase</keyword>
<evidence type="ECO:0000256" key="6">
    <source>
        <dbReference type="ARBA" id="ARBA00022695"/>
    </source>
</evidence>
<dbReference type="InterPro" id="IPR023465">
    <property type="entry name" value="Riboflavin_kinase_dom_sf"/>
</dbReference>
<dbReference type="InterPro" id="IPR023468">
    <property type="entry name" value="Riboflavin_kinase"/>
</dbReference>